<evidence type="ECO:0000259" key="1">
    <source>
        <dbReference type="Pfam" id="PF01408"/>
    </source>
</evidence>
<organism evidence="3 4">
    <name type="scientific">Longispora fulva</name>
    <dbReference type="NCBI Taxonomy" id="619741"/>
    <lineage>
        <taxon>Bacteria</taxon>
        <taxon>Bacillati</taxon>
        <taxon>Actinomycetota</taxon>
        <taxon>Actinomycetes</taxon>
        <taxon>Micromonosporales</taxon>
        <taxon>Micromonosporaceae</taxon>
        <taxon>Longispora</taxon>
    </lineage>
</organism>
<keyword evidence="4" id="KW-1185">Reference proteome</keyword>
<dbReference type="Pfam" id="PF22725">
    <property type="entry name" value="GFO_IDH_MocA_C3"/>
    <property type="match status" value="1"/>
</dbReference>
<evidence type="ECO:0000259" key="2">
    <source>
        <dbReference type="Pfam" id="PF22725"/>
    </source>
</evidence>
<dbReference type="AlphaFoldDB" id="A0A8J7GB46"/>
<dbReference type="PANTHER" id="PTHR43377">
    <property type="entry name" value="BILIVERDIN REDUCTASE A"/>
    <property type="match status" value="1"/>
</dbReference>
<sequence length="345" mass="37402">MVRVGVVGCGYWGSKHVRVLHATEGVDAVVMIDPVEDRLRSLARSYPADLRFGSVGEALEHVDALVVATPPTTHVAVALEAIRAGRHVLVEKPLATTVADADRLDRAAADAGVTLMVGHTFEYNPAVWKLRDLVRGGELGEVYYLDSARLNLGLYQRDVNVIYDLAPHDVSIVNYVLGVAPVAVQAWASHHAHHQFEDVAYLRLFYADRDLSANIHVSWLDPAKVRRVVAVGSAKMAVYDDIAEERIRVLDKGITLPSEDDSRTQPPMSYRYGDIVAPFVAPDEPLGVQDRHFVECVATGAVPLTDGASGLAVVAVLEAAQISLDRGRPVRIEEAMAEGPARVAA</sequence>
<dbReference type="Proteomes" id="UP000622552">
    <property type="component" value="Unassembled WGS sequence"/>
</dbReference>
<evidence type="ECO:0000313" key="4">
    <source>
        <dbReference type="Proteomes" id="UP000622552"/>
    </source>
</evidence>
<dbReference type="InterPro" id="IPR000683">
    <property type="entry name" value="Gfo/Idh/MocA-like_OxRdtase_N"/>
</dbReference>
<protein>
    <submittedName>
        <fullName evidence="3">Putative dehydrogenase</fullName>
    </submittedName>
</protein>
<dbReference type="InterPro" id="IPR055170">
    <property type="entry name" value="GFO_IDH_MocA-like_dom"/>
</dbReference>
<dbReference type="GO" id="GO:0000166">
    <property type="term" value="F:nucleotide binding"/>
    <property type="evidence" value="ECO:0007669"/>
    <property type="project" value="InterPro"/>
</dbReference>
<proteinExistence type="predicted"/>
<dbReference type="Gene3D" id="3.30.360.10">
    <property type="entry name" value="Dihydrodipicolinate Reductase, domain 2"/>
    <property type="match status" value="1"/>
</dbReference>
<evidence type="ECO:0000313" key="3">
    <source>
        <dbReference type="EMBL" id="MBG6137133.1"/>
    </source>
</evidence>
<name>A0A8J7GB46_9ACTN</name>
<accession>A0A8J7GB46</accession>
<dbReference type="RefSeq" id="WP_197004034.1">
    <property type="nucleotide sequence ID" value="NZ_BONS01000022.1"/>
</dbReference>
<gene>
    <name evidence="3" type="ORF">IW245_003327</name>
</gene>
<feature type="domain" description="GFO/IDH/MocA-like oxidoreductase" evidence="2">
    <location>
        <begin position="129"/>
        <end position="235"/>
    </location>
</feature>
<dbReference type="PANTHER" id="PTHR43377:SF6">
    <property type="entry name" value="GFO_IDH_MOCA-LIKE OXIDOREDUCTASE N-TERMINAL DOMAIN-CONTAINING PROTEIN"/>
    <property type="match status" value="1"/>
</dbReference>
<comment type="caution">
    <text evidence="3">The sequence shown here is derived from an EMBL/GenBank/DDBJ whole genome shotgun (WGS) entry which is preliminary data.</text>
</comment>
<dbReference type="SUPFAM" id="SSF55347">
    <property type="entry name" value="Glyceraldehyde-3-phosphate dehydrogenase-like, C-terminal domain"/>
    <property type="match status" value="1"/>
</dbReference>
<dbReference type="SUPFAM" id="SSF51735">
    <property type="entry name" value="NAD(P)-binding Rossmann-fold domains"/>
    <property type="match status" value="1"/>
</dbReference>
<feature type="domain" description="Gfo/Idh/MocA-like oxidoreductase N-terminal" evidence="1">
    <location>
        <begin position="2"/>
        <end position="119"/>
    </location>
</feature>
<dbReference type="Pfam" id="PF01408">
    <property type="entry name" value="GFO_IDH_MocA"/>
    <property type="match status" value="1"/>
</dbReference>
<dbReference type="EMBL" id="JADOUF010000001">
    <property type="protein sequence ID" value="MBG6137133.1"/>
    <property type="molecule type" value="Genomic_DNA"/>
</dbReference>
<reference evidence="3" key="1">
    <citation type="submission" date="2020-11" db="EMBL/GenBank/DDBJ databases">
        <title>Sequencing the genomes of 1000 actinobacteria strains.</title>
        <authorList>
            <person name="Klenk H.-P."/>
        </authorList>
    </citation>
    <scope>NUCLEOTIDE SEQUENCE</scope>
    <source>
        <strain evidence="3">DSM 45356</strain>
    </source>
</reference>
<dbReference type="Gene3D" id="3.40.50.720">
    <property type="entry name" value="NAD(P)-binding Rossmann-like Domain"/>
    <property type="match status" value="1"/>
</dbReference>
<dbReference type="InterPro" id="IPR051450">
    <property type="entry name" value="Gfo/Idh/MocA_Oxidoreductases"/>
</dbReference>
<dbReference type="InterPro" id="IPR036291">
    <property type="entry name" value="NAD(P)-bd_dom_sf"/>
</dbReference>